<sequence>MGVLFERETGAAWNNQRRIMTKSVFFATAITVLASSASHASLVGGCQGWFAAAPAVCGAVSAVGYNPTAQPFTVTATPALNQINSTAVSVGGAGAGTGVGTFATATGNYGTAHISVSSFTSYPAGFNSQSGASSRADIGFVDGFKVGATDLLVSFVSSISGSYTGGGTGATAFNLDDLTTNSLAVYDSELFTYKNSPSSSYTMNVLLPAGHTFLFNWTMEAEADSGSSEYSALPSSSADLSHTGRLTIDVLTPGGGSLTFLSGTDYRSSPNVSDVPEPSTWAMMILGFAGVGFMAYRRRKQSAEPSAA</sequence>
<name>A0A1M6TZA6_9BRAD</name>
<dbReference type="RefSeq" id="WP_079585649.1">
    <property type="nucleotide sequence ID" value="NZ_FNTI01000001.1"/>
</dbReference>
<feature type="domain" description="Ice-binding protein C-terminal" evidence="1">
    <location>
        <begin position="274"/>
        <end position="299"/>
    </location>
</feature>
<dbReference type="EMBL" id="FNTI01000001">
    <property type="protein sequence ID" value="SEC36645.1"/>
    <property type="molecule type" value="Genomic_DNA"/>
</dbReference>
<gene>
    <name evidence="2" type="ORF">SAMN05444171_1240</name>
</gene>
<evidence type="ECO:0000313" key="3">
    <source>
        <dbReference type="Proteomes" id="UP000183208"/>
    </source>
</evidence>
<reference evidence="2 3" key="1">
    <citation type="submission" date="2016-10" db="EMBL/GenBank/DDBJ databases">
        <authorList>
            <person name="de Groot N.N."/>
        </authorList>
    </citation>
    <scope>NUCLEOTIDE SEQUENCE [LARGE SCALE GENOMIC DNA]</scope>
    <source>
        <strain evidence="2 3">GAS522</strain>
    </source>
</reference>
<accession>A0A1M6TZA6</accession>
<dbReference type="OrthoDB" id="8237272at2"/>
<dbReference type="Proteomes" id="UP000183208">
    <property type="component" value="Unassembled WGS sequence"/>
</dbReference>
<protein>
    <submittedName>
        <fullName evidence="2">PEP-CTERM protein-sorting domain-containing protein</fullName>
    </submittedName>
</protein>
<proteinExistence type="predicted"/>
<evidence type="ECO:0000259" key="1">
    <source>
        <dbReference type="Pfam" id="PF07589"/>
    </source>
</evidence>
<dbReference type="NCBIfam" id="NF035944">
    <property type="entry name" value="PEPxxWA-CTERM"/>
    <property type="match status" value="1"/>
</dbReference>
<dbReference type="AlphaFoldDB" id="A0A1M6TZA6"/>
<dbReference type="NCBIfam" id="TIGR02595">
    <property type="entry name" value="PEP_CTERM"/>
    <property type="match status" value="1"/>
</dbReference>
<evidence type="ECO:0000313" key="2">
    <source>
        <dbReference type="EMBL" id="SEC36645.1"/>
    </source>
</evidence>
<dbReference type="Pfam" id="PF07589">
    <property type="entry name" value="PEP-CTERM"/>
    <property type="match status" value="1"/>
</dbReference>
<dbReference type="InterPro" id="IPR013424">
    <property type="entry name" value="Ice-binding_C"/>
</dbReference>
<organism evidence="2 3">
    <name type="scientific">Bradyrhizobium lablabi</name>
    <dbReference type="NCBI Taxonomy" id="722472"/>
    <lineage>
        <taxon>Bacteria</taxon>
        <taxon>Pseudomonadati</taxon>
        <taxon>Pseudomonadota</taxon>
        <taxon>Alphaproteobacteria</taxon>
        <taxon>Hyphomicrobiales</taxon>
        <taxon>Nitrobacteraceae</taxon>
        <taxon>Bradyrhizobium</taxon>
    </lineage>
</organism>